<keyword evidence="3" id="KW-1185">Reference proteome</keyword>
<feature type="region of interest" description="Disordered" evidence="1">
    <location>
        <begin position="526"/>
        <end position="552"/>
    </location>
</feature>
<gene>
    <name evidence="2" type="ORF">FVF58_38175</name>
</gene>
<evidence type="ECO:0000313" key="2">
    <source>
        <dbReference type="EMBL" id="KAA1002419.1"/>
    </source>
</evidence>
<proteinExistence type="predicted"/>
<organism evidence="2 3">
    <name type="scientific">Paraburkholderia panacisoli</name>
    <dbReference type="NCBI Taxonomy" id="2603818"/>
    <lineage>
        <taxon>Bacteria</taxon>
        <taxon>Pseudomonadati</taxon>
        <taxon>Pseudomonadota</taxon>
        <taxon>Betaproteobacteria</taxon>
        <taxon>Burkholderiales</taxon>
        <taxon>Burkholderiaceae</taxon>
        <taxon>Paraburkholderia</taxon>
    </lineage>
</organism>
<feature type="region of interest" description="Disordered" evidence="1">
    <location>
        <begin position="146"/>
        <end position="168"/>
    </location>
</feature>
<accession>A0A5B0GKJ0</accession>
<evidence type="ECO:0000313" key="3">
    <source>
        <dbReference type="Proteomes" id="UP000325273"/>
    </source>
</evidence>
<evidence type="ECO:0000256" key="1">
    <source>
        <dbReference type="SAM" id="MobiDB-lite"/>
    </source>
</evidence>
<dbReference type="InterPro" id="IPR011990">
    <property type="entry name" value="TPR-like_helical_dom_sf"/>
</dbReference>
<protein>
    <submittedName>
        <fullName evidence="2">Tetratricopeptide repeat protein</fullName>
    </submittedName>
</protein>
<dbReference type="Proteomes" id="UP000325273">
    <property type="component" value="Unassembled WGS sequence"/>
</dbReference>
<dbReference type="EMBL" id="VTUZ01000039">
    <property type="protein sequence ID" value="KAA1002419.1"/>
    <property type="molecule type" value="Genomic_DNA"/>
</dbReference>
<dbReference type="AlphaFoldDB" id="A0A5B0GKJ0"/>
<comment type="caution">
    <text evidence="2">The sequence shown here is derived from an EMBL/GenBank/DDBJ whole genome shotgun (WGS) entry which is preliminary data.</text>
</comment>
<name>A0A5B0GKJ0_9BURK</name>
<dbReference type="SUPFAM" id="SSF48452">
    <property type="entry name" value="TPR-like"/>
    <property type="match status" value="1"/>
</dbReference>
<reference evidence="2 3" key="1">
    <citation type="submission" date="2019-08" db="EMBL/GenBank/DDBJ databases">
        <title>Paraburkholderia sp. DCY113.</title>
        <authorList>
            <person name="Kang J."/>
        </authorList>
    </citation>
    <scope>NUCLEOTIDE SEQUENCE [LARGE SCALE GENOMIC DNA]</scope>
    <source>
        <strain evidence="2 3">DCY113</strain>
    </source>
</reference>
<dbReference type="Gene3D" id="1.25.40.10">
    <property type="entry name" value="Tetratricopeptide repeat domain"/>
    <property type="match status" value="2"/>
</dbReference>
<sequence length="552" mass="59733">MEFFTPTKAFGYGVAVPLLVVGAFRIFAEPATVVQPIQVSESFRKNGFTEQTLQRMLVDTLSELRTTAKGVTPETADGEQVLSELDFPDFSVPDTGLSVRSLIGYARMVLKLDSSLFGSVTGSSAGFSVELTLRDSQGEAVVIHRTAANKTPSGRRTSETSAHGPTDTQALEQTLRDAAMEILKHQSALLYADNLLQNQQRECFSEKAKCDFHEAREKYGQIAAGGGEESHESKRNTSWTKRMLSTLHLSTDNPKTPGTKSNAPWAELMLSKLDELDGNYEGAIRHASKIDQQSKRDKSWEKAVSWAYYNWGVALNDLGCYQAGVDVLKASVTRNPSYAPAHNALARSYNALAAASINAEPKTAALTDFRAQARAEATKAVELDPGYQEAFVNLGDALRPQRAASTGRNMKAADDGNEKEAREAYEKAIALNVDTAGRARQQLASMPGGYPATVGERIAKKRPECRQDLPPSLLEASGCSDTEIRAAATHGSEAVRIGLTGSHKAAGVCTNPALLLPQSDFIANPVGKSGQITEVQRDVEGTGRLHTRRQRS</sequence>
<feature type="compositionally biased region" description="Polar residues" evidence="1">
    <location>
        <begin position="148"/>
        <end position="168"/>
    </location>
</feature>